<reference evidence="2" key="1">
    <citation type="journal article" date="2018" name="Gigascience">
        <title>Genome assembly of the Pink Ipe (Handroanthus impetiginosus, Bignoniaceae), a highly valued, ecologically keystone Neotropical timber forest tree.</title>
        <authorList>
            <person name="Silva-Junior O.B."/>
            <person name="Grattapaglia D."/>
            <person name="Novaes E."/>
            <person name="Collevatti R.G."/>
        </authorList>
    </citation>
    <scope>NUCLEOTIDE SEQUENCE [LARGE SCALE GENOMIC DNA]</scope>
    <source>
        <strain evidence="2">cv. UFG-1</strain>
    </source>
</reference>
<dbReference type="AlphaFoldDB" id="A0A2G9GG15"/>
<evidence type="ECO:0000313" key="2">
    <source>
        <dbReference type="Proteomes" id="UP000231279"/>
    </source>
</evidence>
<organism evidence="1 2">
    <name type="scientific">Handroanthus impetiginosus</name>
    <dbReference type="NCBI Taxonomy" id="429701"/>
    <lineage>
        <taxon>Eukaryota</taxon>
        <taxon>Viridiplantae</taxon>
        <taxon>Streptophyta</taxon>
        <taxon>Embryophyta</taxon>
        <taxon>Tracheophyta</taxon>
        <taxon>Spermatophyta</taxon>
        <taxon>Magnoliopsida</taxon>
        <taxon>eudicotyledons</taxon>
        <taxon>Gunneridae</taxon>
        <taxon>Pentapetalae</taxon>
        <taxon>asterids</taxon>
        <taxon>lamiids</taxon>
        <taxon>Lamiales</taxon>
        <taxon>Bignoniaceae</taxon>
        <taxon>Crescentiina</taxon>
        <taxon>Tabebuia alliance</taxon>
        <taxon>Handroanthus</taxon>
    </lineage>
</organism>
<proteinExistence type="predicted"/>
<gene>
    <name evidence="1" type="ORF">CDL12_23233</name>
</gene>
<keyword evidence="2" id="KW-1185">Reference proteome</keyword>
<dbReference type="EMBL" id="NKXS01005235">
    <property type="protein sequence ID" value="PIN04233.1"/>
    <property type="molecule type" value="Genomic_DNA"/>
</dbReference>
<dbReference type="Proteomes" id="UP000231279">
    <property type="component" value="Unassembled WGS sequence"/>
</dbReference>
<name>A0A2G9GG15_9LAMI</name>
<comment type="caution">
    <text evidence="1">The sequence shown here is derived from an EMBL/GenBank/DDBJ whole genome shotgun (WGS) entry which is preliminary data.</text>
</comment>
<accession>A0A2G9GG15</accession>
<evidence type="ECO:0000313" key="1">
    <source>
        <dbReference type="EMBL" id="PIN04233.1"/>
    </source>
</evidence>
<dbReference type="STRING" id="429701.A0A2G9GG15"/>
<sequence>MQDLCVSLINRLGKTGAHSEAFSVYGILKYSKRTINKALHEKILHILLAGGLLKDAYVVVKDHAKLISQPTIKKFAKSFMRKGNINLVNDVIKSIHSSGYKIDQDIFHVAISRYIEQPEKKDMLLHLLQWMPGQGYHVDSSARDLILKNTHLLGCHSIEELLSKHYALLKTNKSREGRTR</sequence>
<protein>
    <recommendedName>
        <fullName evidence="3">Pentatricopeptide repeat-containing protein</fullName>
    </recommendedName>
</protein>
<dbReference type="OrthoDB" id="185373at2759"/>
<evidence type="ECO:0008006" key="3">
    <source>
        <dbReference type="Google" id="ProtNLM"/>
    </source>
</evidence>